<keyword evidence="5 8" id="KW-0812">Transmembrane</keyword>
<feature type="transmembrane region" description="Helical" evidence="8">
    <location>
        <begin position="45"/>
        <end position="63"/>
    </location>
</feature>
<dbReference type="InterPro" id="IPR004776">
    <property type="entry name" value="Mem_transp_PIN-like"/>
</dbReference>
<sequence>MTQEWAGDPVVELISIFLNILLPVFAIVLLGYVGGPRLGLEPRTLSKLAYYLLVPAFVFNVFSKAEVQVELTVRMAVFFIAVTLGAILVSFLVARLSGAKAELAAAYVLVAAFGNVGNFGLPIIDFKVGAEGLLPASVYFLVGSTFGFLVGVMAATWHRDGGRWRAAWAAFTTPGVLAVVPAFLVNSLQAPIPAFIERSVALMAGALIPVMLLTLGVQLAEMGRPRIDRHVIGASLVRLLVSPALALALAPLCGLAGVERSVGIVQAAMPAAVLTSLIALEHDLIPDFVTTVVLFSTIASAVTLTIVLAIV</sequence>
<keyword evidence="6 8" id="KW-1133">Transmembrane helix</keyword>
<dbReference type="eggNOG" id="COG0679">
    <property type="taxonomic scope" value="Bacteria"/>
</dbReference>
<dbReference type="GO" id="GO:0055085">
    <property type="term" value="P:transmembrane transport"/>
    <property type="evidence" value="ECO:0007669"/>
    <property type="project" value="InterPro"/>
</dbReference>
<feature type="transmembrane region" description="Helical" evidence="8">
    <location>
        <begin position="75"/>
        <end position="94"/>
    </location>
</feature>
<keyword evidence="7 8" id="KW-0472">Membrane</keyword>
<dbReference type="KEGG" id="cap:CLDAP_05550"/>
<feature type="transmembrane region" description="Helical" evidence="8">
    <location>
        <begin position="167"/>
        <end position="188"/>
    </location>
</feature>
<dbReference type="OrthoDB" id="148377at2"/>
<gene>
    <name evidence="9" type="ordered locus">CLDAP_05550</name>
</gene>
<feature type="transmembrane region" description="Helical" evidence="8">
    <location>
        <begin position="292"/>
        <end position="310"/>
    </location>
</feature>
<keyword evidence="10" id="KW-1185">Reference proteome</keyword>
<name>I0I007_CALAS</name>
<dbReference type="AlphaFoldDB" id="I0I007"/>
<dbReference type="Gene3D" id="1.20.1530.20">
    <property type="match status" value="1"/>
</dbReference>
<evidence type="ECO:0000256" key="2">
    <source>
        <dbReference type="ARBA" id="ARBA00010145"/>
    </source>
</evidence>
<evidence type="ECO:0008006" key="11">
    <source>
        <dbReference type="Google" id="ProtNLM"/>
    </source>
</evidence>
<dbReference type="Pfam" id="PF03547">
    <property type="entry name" value="Mem_trans"/>
    <property type="match status" value="2"/>
</dbReference>
<feature type="transmembrane region" description="Helical" evidence="8">
    <location>
        <begin position="106"/>
        <end position="124"/>
    </location>
</feature>
<dbReference type="InterPro" id="IPR038770">
    <property type="entry name" value="Na+/solute_symporter_sf"/>
</dbReference>
<reference evidence="9 10" key="1">
    <citation type="submission" date="2012-02" db="EMBL/GenBank/DDBJ databases">
        <title>Complete genome sequence of Caldilinea aerophila DSM 14535 (= NBRC 102666).</title>
        <authorList>
            <person name="Oguchi A."/>
            <person name="Hosoyama A."/>
            <person name="Sekine M."/>
            <person name="Fukai R."/>
            <person name="Kato Y."/>
            <person name="Nakamura S."/>
            <person name="Hanada S."/>
            <person name="Yamazaki S."/>
            <person name="Fujita N."/>
        </authorList>
    </citation>
    <scope>NUCLEOTIDE SEQUENCE [LARGE SCALE GENOMIC DNA]</scope>
    <source>
        <strain evidence="10">DSM 14535 / JCM 11387 / NBRC 104270 / STL-6-O1</strain>
    </source>
</reference>
<feature type="transmembrane region" description="Helical" evidence="8">
    <location>
        <begin position="200"/>
        <end position="219"/>
    </location>
</feature>
<dbReference type="RefSeq" id="WP_014431835.1">
    <property type="nucleotide sequence ID" value="NC_017079.1"/>
</dbReference>
<evidence type="ECO:0000256" key="4">
    <source>
        <dbReference type="ARBA" id="ARBA00022475"/>
    </source>
</evidence>
<evidence type="ECO:0000313" key="9">
    <source>
        <dbReference type="EMBL" id="BAL98594.1"/>
    </source>
</evidence>
<dbReference type="PANTHER" id="PTHR36838:SF1">
    <property type="entry name" value="SLR1864 PROTEIN"/>
    <property type="match status" value="1"/>
</dbReference>
<feature type="transmembrane region" description="Helical" evidence="8">
    <location>
        <begin position="136"/>
        <end position="155"/>
    </location>
</feature>
<evidence type="ECO:0000256" key="8">
    <source>
        <dbReference type="SAM" id="Phobius"/>
    </source>
</evidence>
<dbReference type="HOGENOM" id="CLU_056175_4_0_0"/>
<dbReference type="GO" id="GO:0005886">
    <property type="term" value="C:plasma membrane"/>
    <property type="evidence" value="ECO:0007669"/>
    <property type="project" value="UniProtKB-SubCell"/>
</dbReference>
<keyword evidence="3" id="KW-0813">Transport</keyword>
<protein>
    <recommendedName>
        <fullName evidence="11">AEC family transporter</fullName>
    </recommendedName>
</protein>
<evidence type="ECO:0000256" key="1">
    <source>
        <dbReference type="ARBA" id="ARBA00004651"/>
    </source>
</evidence>
<evidence type="ECO:0000256" key="7">
    <source>
        <dbReference type="ARBA" id="ARBA00023136"/>
    </source>
</evidence>
<feature type="transmembrane region" description="Helical" evidence="8">
    <location>
        <begin position="231"/>
        <end position="250"/>
    </location>
</feature>
<comment type="similarity">
    <text evidence="2">Belongs to the auxin efflux carrier (TC 2.A.69) family.</text>
</comment>
<evidence type="ECO:0000256" key="5">
    <source>
        <dbReference type="ARBA" id="ARBA00022692"/>
    </source>
</evidence>
<evidence type="ECO:0000256" key="3">
    <source>
        <dbReference type="ARBA" id="ARBA00022448"/>
    </source>
</evidence>
<feature type="transmembrane region" description="Helical" evidence="8">
    <location>
        <begin position="13"/>
        <end position="33"/>
    </location>
</feature>
<dbReference type="STRING" id="926550.CLDAP_05550"/>
<comment type="subcellular location">
    <subcellularLocation>
        <location evidence="1">Cell membrane</location>
        <topology evidence="1">Multi-pass membrane protein</topology>
    </subcellularLocation>
</comment>
<dbReference type="Proteomes" id="UP000007880">
    <property type="component" value="Chromosome"/>
</dbReference>
<organism evidence="9 10">
    <name type="scientific">Caldilinea aerophila (strain DSM 14535 / JCM 11387 / NBRC 104270 / STL-6-O1)</name>
    <dbReference type="NCBI Taxonomy" id="926550"/>
    <lineage>
        <taxon>Bacteria</taxon>
        <taxon>Bacillati</taxon>
        <taxon>Chloroflexota</taxon>
        <taxon>Caldilineae</taxon>
        <taxon>Caldilineales</taxon>
        <taxon>Caldilineaceae</taxon>
        <taxon>Caldilinea</taxon>
    </lineage>
</organism>
<dbReference type="PANTHER" id="PTHR36838">
    <property type="entry name" value="AUXIN EFFLUX CARRIER FAMILY PROTEIN"/>
    <property type="match status" value="1"/>
</dbReference>
<accession>I0I007</accession>
<keyword evidence="4" id="KW-1003">Cell membrane</keyword>
<proteinExistence type="inferred from homology"/>
<evidence type="ECO:0000256" key="6">
    <source>
        <dbReference type="ARBA" id="ARBA00022989"/>
    </source>
</evidence>
<evidence type="ECO:0000313" key="10">
    <source>
        <dbReference type="Proteomes" id="UP000007880"/>
    </source>
</evidence>
<dbReference type="PATRIC" id="fig|926550.5.peg.586"/>
<dbReference type="EMBL" id="AP012337">
    <property type="protein sequence ID" value="BAL98594.1"/>
    <property type="molecule type" value="Genomic_DNA"/>
</dbReference>